<dbReference type="Pfam" id="PF13478">
    <property type="entry name" value="XdhC_C"/>
    <property type="match status" value="1"/>
</dbReference>
<feature type="domain" description="XdhC Rossmann" evidence="2">
    <location>
        <begin position="193"/>
        <end position="329"/>
    </location>
</feature>
<sequence length="337" mass="34407">MTLVCDGGAAPLAPSAAAAASGGPRAVVEALLAAARADAPAALGLVVDTVGSTYAKSGAVLCIGGAGRVGWISGGCLESSLEASTQALIAAGRAGLIEYDTRDDADLFVGSGIGCRGVVRIAVIPLAALSGIAQALQVWIDQGRALAIELEAGGALGLSTGTDAMRWPLAWSETVAVASGSTYALELAAAPRVLVAGAGPESDRLVPWLRQLGWYVDVVERRPRWAAAAAAADRHLTLTVGTALARSRYDAALVMNHDFELDRDALEQLAGASVPWIGLLGPPARRDDLLRLLGAALADALRPRLHAPVGLDLGGRGPESIALAIVAQLHAWRHRGG</sequence>
<comment type="caution">
    <text evidence="3">The sequence shown here is derived from an EMBL/GenBank/DDBJ whole genome shotgun (WGS) entry which is preliminary data.</text>
</comment>
<dbReference type="InterPro" id="IPR003777">
    <property type="entry name" value="XdhC_CoxI"/>
</dbReference>
<dbReference type="AlphaFoldDB" id="A0A2W5KNB8"/>
<evidence type="ECO:0000313" key="3">
    <source>
        <dbReference type="EMBL" id="PZQ18556.1"/>
    </source>
</evidence>
<accession>A0A2W5KNB8</accession>
<dbReference type="Gene3D" id="3.40.50.720">
    <property type="entry name" value="NAD(P)-binding Rossmann-like Domain"/>
    <property type="match status" value="1"/>
</dbReference>
<dbReference type="InterPro" id="IPR052698">
    <property type="entry name" value="MoCofactor_Util/Proc"/>
</dbReference>
<protein>
    <submittedName>
        <fullName evidence="3">XshC-Cox1-family protein</fullName>
    </submittedName>
</protein>
<dbReference type="EMBL" id="QFPO01000003">
    <property type="protein sequence ID" value="PZQ18556.1"/>
    <property type="molecule type" value="Genomic_DNA"/>
</dbReference>
<evidence type="ECO:0000259" key="2">
    <source>
        <dbReference type="Pfam" id="PF13478"/>
    </source>
</evidence>
<dbReference type="Proteomes" id="UP000249046">
    <property type="component" value="Unassembled WGS sequence"/>
</dbReference>
<name>A0A2W5KNB8_9GAMM</name>
<evidence type="ECO:0000313" key="4">
    <source>
        <dbReference type="Proteomes" id="UP000249046"/>
    </source>
</evidence>
<feature type="domain" description="XdhC- CoxI" evidence="1">
    <location>
        <begin position="35"/>
        <end position="100"/>
    </location>
</feature>
<dbReference type="PANTHER" id="PTHR30388">
    <property type="entry name" value="ALDEHYDE OXIDOREDUCTASE MOLYBDENUM COFACTOR ASSEMBLY PROTEIN"/>
    <property type="match status" value="1"/>
</dbReference>
<proteinExistence type="predicted"/>
<dbReference type="InterPro" id="IPR027051">
    <property type="entry name" value="XdhC_Rossmann_dom"/>
</dbReference>
<reference evidence="3 4" key="1">
    <citation type="submission" date="2017-08" db="EMBL/GenBank/DDBJ databases">
        <title>Infants hospitalized years apart are colonized by the same room-sourced microbial strains.</title>
        <authorList>
            <person name="Brooks B."/>
            <person name="Olm M.R."/>
            <person name="Firek B.A."/>
            <person name="Baker R."/>
            <person name="Thomas B.C."/>
            <person name="Morowitz M.J."/>
            <person name="Banfield J.F."/>
        </authorList>
    </citation>
    <scope>NUCLEOTIDE SEQUENCE [LARGE SCALE GENOMIC DNA]</scope>
    <source>
        <strain evidence="3">S2_005_003_R2_42</strain>
    </source>
</reference>
<dbReference type="Pfam" id="PF02625">
    <property type="entry name" value="XdhC_CoxI"/>
    <property type="match status" value="1"/>
</dbReference>
<evidence type="ECO:0000259" key="1">
    <source>
        <dbReference type="Pfam" id="PF02625"/>
    </source>
</evidence>
<gene>
    <name evidence="3" type="ORF">DI564_04470</name>
</gene>
<dbReference type="PANTHER" id="PTHR30388:SF4">
    <property type="entry name" value="MOLYBDENUM COFACTOR INSERTION CHAPERONE PAOD"/>
    <property type="match status" value="1"/>
</dbReference>
<organism evidence="3 4">
    <name type="scientific">Rhodanobacter denitrificans</name>
    <dbReference type="NCBI Taxonomy" id="666685"/>
    <lineage>
        <taxon>Bacteria</taxon>
        <taxon>Pseudomonadati</taxon>
        <taxon>Pseudomonadota</taxon>
        <taxon>Gammaproteobacteria</taxon>
        <taxon>Lysobacterales</taxon>
        <taxon>Rhodanobacteraceae</taxon>
        <taxon>Rhodanobacter</taxon>
    </lineage>
</organism>